<reference evidence="2 3" key="1">
    <citation type="submission" date="2018-08" db="EMBL/GenBank/DDBJ databases">
        <title>Genomic Encyclopedia of Archaeal and Bacterial Type Strains, Phase II (KMG-II): from individual species to whole genera.</title>
        <authorList>
            <person name="Goeker M."/>
        </authorList>
    </citation>
    <scope>NUCLEOTIDE SEQUENCE [LARGE SCALE GENOMIC DNA]</scope>
    <source>
        <strain evidence="2 3">DSM 2261</strain>
    </source>
</reference>
<evidence type="ECO:0000313" key="2">
    <source>
        <dbReference type="EMBL" id="REG37789.1"/>
    </source>
</evidence>
<sequence>MRGPMSRDVELQCRCGKVHGWLRGAAPDTVNRIVCYCDDCQAFLHHLGRAELLDEHGGSDIVQVAPSALSFDRGSELVTAVRLTPKGLYRWYASCCKTPLGNMVSPQIPFVGIVTELFQQAPNAPRCDEVFGAPRGGILGKFAIGDPPPGSVKPNVRLLARTLGKVLGWKLGGKVWPHPFFDRASGNPKYPVTELSTAEREALRPLSGPRPTRA</sequence>
<proteinExistence type="predicted"/>
<gene>
    <name evidence="2" type="ORF">ATI61_101776</name>
</gene>
<keyword evidence="3" id="KW-1185">Reference proteome</keyword>
<evidence type="ECO:0000256" key="1">
    <source>
        <dbReference type="SAM" id="MobiDB-lite"/>
    </source>
</evidence>
<dbReference type="Gene3D" id="3.90.1590.10">
    <property type="entry name" value="glutathione-dependent formaldehyde- activating enzyme (gfa)"/>
    <property type="match status" value="1"/>
</dbReference>
<accession>A0ABX9KC76</accession>
<dbReference type="Pfam" id="PF19648">
    <property type="entry name" value="DUF6151"/>
    <property type="match status" value="1"/>
</dbReference>
<name>A0ABX9KC76_9BACT</name>
<dbReference type="EMBL" id="QUMU01000001">
    <property type="protein sequence ID" value="REG37789.1"/>
    <property type="molecule type" value="Genomic_DNA"/>
</dbReference>
<evidence type="ECO:0000313" key="3">
    <source>
        <dbReference type="Proteomes" id="UP000256345"/>
    </source>
</evidence>
<feature type="region of interest" description="Disordered" evidence="1">
    <location>
        <begin position="191"/>
        <end position="214"/>
    </location>
</feature>
<dbReference type="InterPro" id="IPR046149">
    <property type="entry name" value="DUF6151"/>
</dbReference>
<dbReference type="Proteomes" id="UP000256345">
    <property type="component" value="Unassembled WGS sequence"/>
</dbReference>
<protein>
    <submittedName>
        <fullName evidence="2">Uncharacterized protein</fullName>
    </submittedName>
</protein>
<organism evidence="2 3">
    <name type="scientific">Archangium gephyra</name>
    <dbReference type="NCBI Taxonomy" id="48"/>
    <lineage>
        <taxon>Bacteria</taxon>
        <taxon>Pseudomonadati</taxon>
        <taxon>Myxococcota</taxon>
        <taxon>Myxococcia</taxon>
        <taxon>Myxococcales</taxon>
        <taxon>Cystobacterineae</taxon>
        <taxon>Archangiaceae</taxon>
        <taxon>Archangium</taxon>
    </lineage>
</organism>
<comment type="caution">
    <text evidence="2">The sequence shown here is derived from an EMBL/GenBank/DDBJ whole genome shotgun (WGS) entry which is preliminary data.</text>
</comment>